<evidence type="ECO:0000313" key="2">
    <source>
        <dbReference type="Proteomes" id="UP000626656"/>
    </source>
</evidence>
<evidence type="ECO:0000313" key="1">
    <source>
        <dbReference type="EMBL" id="CAB5498504.1"/>
    </source>
</evidence>
<keyword evidence="2" id="KW-1185">Reference proteome</keyword>
<sequence>MYNTDNLFKFCFVYQLHFNRMKQNIDVYDFDFADTI</sequence>
<proteinExistence type="predicted"/>
<reference evidence="1 2" key="1">
    <citation type="submission" date="2020-05" db="EMBL/GenBank/DDBJ databases">
        <authorList>
            <person name="Petersen J."/>
            <person name="Sayavedra L."/>
        </authorList>
    </citation>
    <scope>NUCLEOTIDE SEQUENCE [LARGE SCALE GENOMIC DNA]</scope>
    <source>
        <strain evidence="1">B azoricus SOX ET2 1586I</strain>
    </source>
</reference>
<name>A0ABN7G8L6_9GAMM</name>
<accession>A0ABN7G8L6</accession>
<protein>
    <submittedName>
        <fullName evidence="1">Uncharacterized protein</fullName>
    </submittedName>
</protein>
<organism evidence="1 2">
    <name type="scientific">Bathymodiolus thermophilus thioautotrophic gill symbiont</name>
    <dbReference type="NCBI Taxonomy" id="2360"/>
    <lineage>
        <taxon>Bacteria</taxon>
        <taxon>Pseudomonadati</taxon>
        <taxon>Pseudomonadota</taxon>
        <taxon>Gammaproteobacteria</taxon>
        <taxon>sulfur-oxidizing symbionts</taxon>
    </lineage>
</organism>
<dbReference type="EMBL" id="CAHJWF010000085">
    <property type="protein sequence ID" value="CAB5498504.1"/>
    <property type="molecule type" value="Genomic_DNA"/>
</dbReference>
<gene>
    <name evidence="1" type="ORF">AZO1586I_346</name>
</gene>
<comment type="caution">
    <text evidence="1">The sequence shown here is derived from an EMBL/GenBank/DDBJ whole genome shotgun (WGS) entry which is preliminary data.</text>
</comment>
<dbReference type="Proteomes" id="UP000626656">
    <property type="component" value="Unassembled WGS sequence"/>
</dbReference>